<dbReference type="EMBL" id="CM051397">
    <property type="protein sequence ID" value="KAJ4720684.1"/>
    <property type="molecule type" value="Genomic_DNA"/>
</dbReference>
<keyword evidence="1" id="KW-0649">Protein kinase inhibitor</keyword>
<dbReference type="Proteomes" id="UP001164539">
    <property type="component" value="Chromosome 4"/>
</dbReference>
<reference evidence="1 2" key="1">
    <citation type="journal article" date="2023" name="Science">
        <title>Complex scaffold remodeling in plant triterpene biosynthesis.</title>
        <authorList>
            <person name="De La Pena R."/>
            <person name="Hodgson H."/>
            <person name="Liu J.C."/>
            <person name="Stephenson M.J."/>
            <person name="Martin A.C."/>
            <person name="Owen C."/>
            <person name="Harkess A."/>
            <person name="Leebens-Mack J."/>
            <person name="Jimenez L.E."/>
            <person name="Osbourn A."/>
            <person name="Sattely E.S."/>
        </authorList>
    </citation>
    <scope>NUCLEOTIDE SEQUENCE [LARGE SCALE GENOMIC DNA]</scope>
    <source>
        <strain evidence="2">cv. JPN11</strain>
        <tissue evidence="1">Leaf</tissue>
    </source>
</reference>
<keyword evidence="2" id="KW-1185">Reference proteome</keyword>
<organism evidence="1 2">
    <name type="scientific">Melia azedarach</name>
    <name type="common">Chinaberry tree</name>
    <dbReference type="NCBI Taxonomy" id="155640"/>
    <lineage>
        <taxon>Eukaryota</taxon>
        <taxon>Viridiplantae</taxon>
        <taxon>Streptophyta</taxon>
        <taxon>Embryophyta</taxon>
        <taxon>Tracheophyta</taxon>
        <taxon>Spermatophyta</taxon>
        <taxon>Magnoliopsida</taxon>
        <taxon>eudicotyledons</taxon>
        <taxon>Gunneridae</taxon>
        <taxon>Pentapetalae</taxon>
        <taxon>rosids</taxon>
        <taxon>malvids</taxon>
        <taxon>Sapindales</taxon>
        <taxon>Meliaceae</taxon>
        <taxon>Melia</taxon>
    </lineage>
</organism>
<comment type="caution">
    <text evidence="1">The sequence shown here is derived from an EMBL/GenBank/DDBJ whole genome shotgun (WGS) entry which is preliminary data.</text>
</comment>
<protein>
    <submittedName>
        <fullName evidence="1">Cyclin-dependent protein kinase inhibitor SMR1-like</fullName>
    </submittedName>
</protein>
<gene>
    <name evidence="1" type="ORF">OWV82_008473</name>
</gene>
<name>A0ACC1YB57_MELAZ</name>
<proteinExistence type="predicted"/>
<evidence type="ECO:0000313" key="2">
    <source>
        <dbReference type="Proteomes" id="UP001164539"/>
    </source>
</evidence>
<accession>A0ACC1YB57</accession>
<sequence length="116" mass="13466">MSTDLQFCRDFPKIRLSPIQILKKQQCSNTTEEDTIGSKVQEKDNESCTTPKSEENKIPAILCCPPAPRKPKRRTVSCKRKLADEMQFFEILNGEEVDSFFRSSFELQDMKRRNCT</sequence>
<evidence type="ECO:0000313" key="1">
    <source>
        <dbReference type="EMBL" id="KAJ4720684.1"/>
    </source>
</evidence>